<reference evidence="3" key="4">
    <citation type="submission" date="2019-03" db="UniProtKB">
        <authorList>
            <consortium name="EnsemblPlants"/>
        </authorList>
    </citation>
    <scope>IDENTIFICATION</scope>
</reference>
<evidence type="ECO:0000313" key="4">
    <source>
        <dbReference type="Proteomes" id="UP000015105"/>
    </source>
</evidence>
<feature type="domain" description="Transposase-associated" evidence="2">
    <location>
        <begin position="5"/>
        <end position="77"/>
    </location>
</feature>
<proteinExistence type="predicted"/>
<dbReference type="EnsemblPlants" id="AET4Gv20831900.1">
    <property type="protein sequence ID" value="AET4Gv20831900.1"/>
    <property type="gene ID" value="AET4Gv20831900"/>
</dbReference>
<dbReference type="STRING" id="200361.A0A453J8I6"/>
<dbReference type="AlphaFoldDB" id="A0A453J8I6"/>
<dbReference type="InterPro" id="IPR029480">
    <property type="entry name" value="Transpos_assoc"/>
</dbReference>
<reference evidence="4" key="1">
    <citation type="journal article" date="2014" name="Science">
        <title>Ancient hybridizations among the ancestral genomes of bread wheat.</title>
        <authorList>
            <consortium name="International Wheat Genome Sequencing Consortium,"/>
            <person name="Marcussen T."/>
            <person name="Sandve S.R."/>
            <person name="Heier L."/>
            <person name="Spannagl M."/>
            <person name="Pfeifer M."/>
            <person name="Jakobsen K.S."/>
            <person name="Wulff B.B."/>
            <person name="Steuernagel B."/>
            <person name="Mayer K.F."/>
            <person name="Olsen O.A."/>
        </authorList>
    </citation>
    <scope>NUCLEOTIDE SEQUENCE [LARGE SCALE GENOMIC DNA]</scope>
    <source>
        <strain evidence="4">cv. AL8/78</strain>
    </source>
</reference>
<feature type="region of interest" description="Disordered" evidence="1">
    <location>
        <begin position="110"/>
        <end position="145"/>
    </location>
</feature>
<reference evidence="4" key="2">
    <citation type="journal article" date="2017" name="Nat. Plants">
        <title>The Aegilops tauschii genome reveals multiple impacts of transposons.</title>
        <authorList>
            <person name="Zhao G."/>
            <person name="Zou C."/>
            <person name="Li K."/>
            <person name="Wang K."/>
            <person name="Li T."/>
            <person name="Gao L."/>
            <person name="Zhang X."/>
            <person name="Wang H."/>
            <person name="Yang Z."/>
            <person name="Liu X."/>
            <person name="Jiang W."/>
            <person name="Mao L."/>
            <person name="Kong X."/>
            <person name="Jiao Y."/>
            <person name="Jia J."/>
        </authorList>
    </citation>
    <scope>NUCLEOTIDE SEQUENCE [LARGE SCALE GENOMIC DNA]</scope>
    <source>
        <strain evidence="4">cv. AL8/78</strain>
    </source>
</reference>
<evidence type="ECO:0000256" key="1">
    <source>
        <dbReference type="SAM" id="MobiDB-lite"/>
    </source>
</evidence>
<reference evidence="3" key="3">
    <citation type="journal article" date="2017" name="Nature">
        <title>Genome sequence of the progenitor of the wheat D genome Aegilops tauschii.</title>
        <authorList>
            <person name="Luo M.C."/>
            <person name="Gu Y.Q."/>
            <person name="Puiu D."/>
            <person name="Wang H."/>
            <person name="Twardziok S.O."/>
            <person name="Deal K.R."/>
            <person name="Huo N."/>
            <person name="Zhu T."/>
            <person name="Wang L."/>
            <person name="Wang Y."/>
            <person name="McGuire P.E."/>
            <person name="Liu S."/>
            <person name="Long H."/>
            <person name="Ramasamy R.K."/>
            <person name="Rodriguez J.C."/>
            <person name="Van S.L."/>
            <person name="Yuan L."/>
            <person name="Wang Z."/>
            <person name="Xia Z."/>
            <person name="Xiao L."/>
            <person name="Anderson O.D."/>
            <person name="Ouyang S."/>
            <person name="Liang Y."/>
            <person name="Zimin A.V."/>
            <person name="Pertea G."/>
            <person name="Qi P."/>
            <person name="Bennetzen J.L."/>
            <person name="Dai X."/>
            <person name="Dawson M.W."/>
            <person name="Muller H.G."/>
            <person name="Kugler K."/>
            <person name="Rivarola-Duarte L."/>
            <person name="Spannagl M."/>
            <person name="Mayer K.F.X."/>
            <person name="Lu F.H."/>
            <person name="Bevan M.W."/>
            <person name="Leroy P."/>
            <person name="Li P."/>
            <person name="You F.M."/>
            <person name="Sun Q."/>
            <person name="Liu Z."/>
            <person name="Lyons E."/>
            <person name="Wicker T."/>
            <person name="Salzberg S.L."/>
            <person name="Devos K.M."/>
            <person name="Dvorak J."/>
        </authorList>
    </citation>
    <scope>NUCLEOTIDE SEQUENCE [LARGE SCALE GENOMIC DNA]</scope>
    <source>
        <strain evidence="3">cv. AL8/78</strain>
    </source>
</reference>
<sequence>MARDRIWMDMNRDSAEWRSGIKEFLDLAFDGSPGRSSALCPCRRCLNAIYKERDEVHLDLLMNGMDPSYTCWKYHGEDSDDESTAEGSEGEGVRGDDFAVRDLLNTLIRSTEPESSKTTGEGTSEEMLHDDGNIPEGSAEGRSNEEAGGCAKAFFALLKDAEKELYPGCKELTKLSFIVRLYQIKCLFGLSNRACEAVL</sequence>
<protein>
    <recommendedName>
        <fullName evidence="2">Transposase-associated domain-containing protein</fullName>
    </recommendedName>
</protein>
<dbReference type="Proteomes" id="UP000015105">
    <property type="component" value="Chromosome 4D"/>
</dbReference>
<evidence type="ECO:0000259" key="2">
    <source>
        <dbReference type="Pfam" id="PF13963"/>
    </source>
</evidence>
<dbReference type="Gramene" id="AET4Gv20831900.1">
    <property type="protein sequence ID" value="AET4Gv20831900.1"/>
    <property type="gene ID" value="AET4Gv20831900"/>
</dbReference>
<dbReference type="Pfam" id="PF13963">
    <property type="entry name" value="Transpos_assoc"/>
    <property type="match status" value="1"/>
</dbReference>
<organism evidence="3 4">
    <name type="scientific">Aegilops tauschii subsp. strangulata</name>
    <name type="common">Goatgrass</name>
    <dbReference type="NCBI Taxonomy" id="200361"/>
    <lineage>
        <taxon>Eukaryota</taxon>
        <taxon>Viridiplantae</taxon>
        <taxon>Streptophyta</taxon>
        <taxon>Embryophyta</taxon>
        <taxon>Tracheophyta</taxon>
        <taxon>Spermatophyta</taxon>
        <taxon>Magnoliopsida</taxon>
        <taxon>Liliopsida</taxon>
        <taxon>Poales</taxon>
        <taxon>Poaceae</taxon>
        <taxon>BOP clade</taxon>
        <taxon>Pooideae</taxon>
        <taxon>Triticodae</taxon>
        <taxon>Triticeae</taxon>
        <taxon>Triticinae</taxon>
        <taxon>Aegilops</taxon>
    </lineage>
</organism>
<keyword evidence="4" id="KW-1185">Reference proteome</keyword>
<name>A0A453J8I6_AEGTS</name>
<reference evidence="3" key="5">
    <citation type="journal article" date="2021" name="G3 (Bethesda)">
        <title>Aegilops tauschii genome assembly Aet v5.0 features greater sequence contiguity and improved annotation.</title>
        <authorList>
            <person name="Wang L."/>
            <person name="Zhu T."/>
            <person name="Rodriguez J.C."/>
            <person name="Deal K.R."/>
            <person name="Dubcovsky J."/>
            <person name="McGuire P.E."/>
            <person name="Lux T."/>
            <person name="Spannagl M."/>
            <person name="Mayer K.F.X."/>
            <person name="Baldrich P."/>
            <person name="Meyers B.C."/>
            <person name="Huo N."/>
            <person name="Gu Y.Q."/>
            <person name="Zhou H."/>
            <person name="Devos K.M."/>
            <person name="Bennetzen J.L."/>
            <person name="Unver T."/>
            <person name="Budak H."/>
            <person name="Gulick P.J."/>
            <person name="Galiba G."/>
            <person name="Kalapos B."/>
            <person name="Nelson D.R."/>
            <person name="Li P."/>
            <person name="You F.M."/>
            <person name="Luo M.C."/>
            <person name="Dvorak J."/>
        </authorList>
    </citation>
    <scope>NUCLEOTIDE SEQUENCE [LARGE SCALE GENOMIC DNA]</scope>
    <source>
        <strain evidence="3">cv. AL8/78</strain>
    </source>
</reference>
<accession>A0A453J8I6</accession>
<evidence type="ECO:0000313" key="3">
    <source>
        <dbReference type="EnsemblPlants" id="AET4Gv20831900.1"/>
    </source>
</evidence>